<dbReference type="InterPro" id="IPR007889">
    <property type="entry name" value="HTH_Psq"/>
</dbReference>
<feature type="domain" description="CXXC-type" evidence="9">
    <location>
        <begin position="9"/>
        <end position="56"/>
    </location>
</feature>
<reference evidence="11" key="1">
    <citation type="submission" date="2022-11" db="UniProtKB">
        <authorList>
            <consortium name="EnsemblMetazoa"/>
        </authorList>
    </citation>
    <scope>IDENTIFICATION</scope>
</reference>
<name>A0A914AWU1_PATMI</name>
<keyword evidence="2" id="KW-0479">Metal-binding</keyword>
<dbReference type="InterPro" id="IPR004875">
    <property type="entry name" value="DDE_SF_endonuclease_dom"/>
</dbReference>
<protein>
    <recommendedName>
        <fullName evidence="13">Tigger transposable element-derived protein 4</fullName>
    </recommendedName>
</protein>
<sequence length="694" mass="78359">MSESERTSSSTKSKQCGQCGPCQLVSDCGKCHFCLDMKKYGGQRKLRKKCLLKHCIRLARIPPPNVDVSLVDHFGYTTRHEKEPEKRQQSQQEPTMDEPQPKRVCFPAAEEDLPHGKTTSAKSATVEKTATQIKALSIAEKVQLITEVENRDLKSKTNLAKEWGISTSSLFAIMANERMVMEQFQSQSVAPDRKRMSQTTTREVKTLPIAEKVKLIKEVENCGSKNKIDIAKEWGIPTSTLYTVIKAKGKVMKQFRCFQVEEAVLTWCKGAHAMNVVVSGQMFQEKAISLAKKLGHPNFKCSDGWLDHFKTRHNITFRVVARAGTAELSEVTENWWETCLHQVLAAYKPRDIFSADETGIFYSLLPDRSLTFKGKAYNVGKRGEQRLTAMVCTNMDGSEKLPLLVIGKSKKPQCFTNVNSLPMQYEANKTAWMTPDIFEAWARNVDKLYQKKKRKIAIIVDKCPAHPRNTDFKSINLVFRPTITTAKLQPMKHGVIQNLKTHYRRLLITSLLVAVDRKEEYNPTVLDAMILLKKAWKMVEETTIAHCFKRADFRKKKATARNTETAEPDADINSATQDKDLFDQLREAGMDIPQEITLKSYAAVDADVRCTMGLADEAILDALSSSIAEVNNVEDENESPTPRSAVSIAEAMQYLDKLQDFAVQNYHTEGMLDAICDIEQVIGRVRKETATQKT</sequence>
<evidence type="ECO:0000313" key="11">
    <source>
        <dbReference type="EnsemblMetazoa" id="XP_038068585.1"/>
    </source>
</evidence>
<organism evidence="11 12">
    <name type="scientific">Patiria miniata</name>
    <name type="common">Bat star</name>
    <name type="synonym">Asterina miniata</name>
    <dbReference type="NCBI Taxonomy" id="46514"/>
    <lineage>
        <taxon>Eukaryota</taxon>
        <taxon>Metazoa</taxon>
        <taxon>Echinodermata</taxon>
        <taxon>Eleutherozoa</taxon>
        <taxon>Asterozoa</taxon>
        <taxon>Asteroidea</taxon>
        <taxon>Valvatacea</taxon>
        <taxon>Valvatida</taxon>
        <taxon>Asterinidae</taxon>
        <taxon>Patiria</taxon>
    </lineage>
</organism>
<dbReference type="GO" id="GO:0005634">
    <property type="term" value="C:nucleus"/>
    <property type="evidence" value="ECO:0007669"/>
    <property type="project" value="UniProtKB-SubCell"/>
</dbReference>
<dbReference type="OrthoDB" id="125347at2759"/>
<evidence type="ECO:0000259" key="9">
    <source>
        <dbReference type="PROSITE" id="PS51058"/>
    </source>
</evidence>
<keyword evidence="4" id="KW-0862">Zinc</keyword>
<evidence type="ECO:0000256" key="8">
    <source>
        <dbReference type="SAM" id="MobiDB-lite"/>
    </source>
</evidence>
<dbReference type="Gene3D" id="1.10.10.60">
    <property type="entry name" value="Homeodomain-like"/>
    <property type="match status" value="3"/>
</dbReference>
<evidence type="ECO:0000259" key="10">
    <source>
        <dbReference type="PROSITE" id="PS51253"/>
    </source>
</evidence>
<evidence type="ECO:0000313" key="12">
    <source>
        <dbReference type="Proteomes" id="UP000887568"/>
    </source>
</evidence>
<dbReference type="PROSITE" id="PS51058">
    <property type="entry name" value="ZF_CXXC"/>
    <property type="match status" value="1"/>
</dbReference>
<dbReference type="PROSITE" id="PS51253">
    <property type="entry name" value="HTH_CENPB"/>
    <property type="match status" value="1"/>
</dbReference>
<evidence type="ECO:0000256" key="4">
    <source>
        <dbReference type="ARBA" id="ARBA00022833"/>
    </source>
</evidence>
<dbReference type="GeneID" id="119737975"/>
<dbReference type="Proteomes" id="UP000887568">
    <property type="component" value="Unplaced"/>
</dbReference>
<proteinExistence type="predicted"/>
<evidence type="ECO:0000256" key="3">
    <source>
        <dbReference type="ARBA" id="ARBA00022771"/>
    </source>
</evidence>
<evidence type="ECO:0000256" key="2">
    <source>
        <dbReference type="ARBA" id="ARBA00022723"/>
    </source>
</evidence>
<dbReference type="EnsemblMetazoa" id="XM_038212657.1">
    <property type="protein sequence ID" value="XP_038068585.1"/>
    <property type="gene ID" value="LOC119737975"/>
</dbReference>
<accession>A0A914AWU1</accession>
<evidence type="ECO:0008006" key="13">
    <source>
        <dbReference type="Google" id="ProtNLM"/>
    </source>
</evidence>
<evidence type="ECO:0000256" key="5">
    <source>
        <dbReference type="ARBA" id="ARBA00023125"/>
    </source>
</evidence>
<feature type="region of interest" description="Disordered" evidence="8">
    <location>
        <begin position="78"/>
        <end position="101"/>
    </location>
</feature>
<dbReference type="Pfam" id="PF04218">
    <property type="entry name" value="CENP-B_N"/>
    <property type="match status" value="1"/>
</dbReference>
<dbReference type="PANTHER" id="PTHR19303:SF73">
    <property type="entry name" value="PROTEIN PDC2"/>
    <property type="match status" value="1"/>
</dbReference>
<dbReference type="InterPro" id="IPR006600">
    <property type="entry name" value="HTH_CenpB_DNA-bd_dom"/>
</dbReference>
<dbReference type="PANTHER" id="PTHR19303">
    <property type="entry name" value="TRANSPOSON"/>
    <property type="match status" value="1"/>
</dbReference>
<dbReference type="SMART" id="SM00674">
    <property type="entry name" value="CENPB"/>
    <property type="match status" value="1"/>
</dbReference>
<evidence type="ECO:0000256" key="1">
    <source>
        <dbReference type="ARBA" id="ARBA00004123"/>
    </source>
</evidence>
<dbReference type="GO" id="GO:0003677">
    <property type="term" value="F:DNA binding"/>
    <property type="evidence" value="ECO:0007669"/>
    <property type="project" value="UniProtKB-KW"/>
</dbReference>
<dbReference type="GO" id="GO:0008270">
    <property type="term" value="F:zinc ion binding"/>
    <property type="evidence" value="ECO:0007669"/>
    <property type="project" value="UniProtKB-KW"/>
</dbReference>
<keyword evidence="5" id="KW-0238">DNA-binding</keyword>
<dbReference type="OMA" id="TRHEKEP"/>
<dbReference type="InterPro" id="IPR002857">
    <property type="entry name" value="Znf_CXXC"/>
</dbReference>
<dbReference type="InterPro" id="IPR009057">
    <property type="entry name" value="Homeodomain-like_sf"/>
</dbReference>
<evidence type="ECO:0000256" key="7">
    <source>
        <dbReference type="PROSITE-ProRule" id="PRU00509"/>
    </source>
</evidence>
<feature type="compositionally biased region" description="Basic and acidic residues" evidence="8">
    <location>
        <begin position="78"/>
        <end position="88"/>
    </location>
</feature>
<keyword evidence="6" id="KW-0539">Nucleus</keyword>
<dbReference type="Pfam" id="PF02008">
    <property type="entry name" value="zf-CXXC"/>
    <property type="match status" value="1"/>
</dbReference>
<dbReference type="SUPFAM" id="SSF46689">
    <property type="entry name" value="Homeodomain-like"/>
    <property type="match status" value="3"/>
</dbReference>
<dbReference type="RefSeq" id="XP_038068585.1">
    <property type="nucleotide sequence ID" value="XM_038212657.1"/>
</dbReference>
<keyword evidence="12" id="KW-1185">Reference proteome</keyword>
<keyword evidence="3 7" id="KW-0863">Zinc-finger</keyword>
<dbReference type="Pfam" id="PF03184">
    <property type="entry name" value="DDE_1"/>
    <property type="match status" value="1"/>
</dbReference>
<dbReference type="InterPro" id="IPR050863">
    <property type="entry name" value="CenT-Element_Derived"/>
</dbReference>
<comment type="subcellular location">
    <subcellularLocation>
        <location evidence="1">Nucleus</location>
    </subcellularLocation>
</comment>
<feature type="domain" description="HTH CENPB-type" evidence="10">
    <location>
        <begin position="248"/>
        <end position="319"/>
    </location>
</feature>
<evidence type="ECO:0000256" key="6">
    <source>
        <dbReference type="ARBA" id="ARBA00023242"/>
    </source>
</evidence>
<dbReference type="AlphaFoldDB" id="A0A914AWU1"/>
<dbReference type="Pfam" id="PF03221">
    <property type="entry name" value="HTH_Tnp_Tc5"/>
    <property type="match status" value="1"/>
</dbReference>